<evidence type="ECO:0000313" key="2">
    <source>
        <dbReference type="Proteomes" id="UP001432322"/>
    </source>
</evidence>
<proteinExistence type="predicted"/>
<comment type="caution">
    <text evidence="1">The sequence shown here is derived from an EMBL/GenBank/DDBJ whole genome shotgun (WGS) entry which is preliminary data.</text>
</comment>
<dbReference type="EMBL" id="BTSY01000220">
    <property type="protein sequence ID" value="GMT37666.1"/>
    <property type="molecule type" value="Genomic_DNA"/>
</dbReference>
<feature type="non-terminal residue" evidence="1">
    <location>
        <position position="132"/>
    </location>
</feature>
<dbReference type="Proteomes" id="UP001432322">
    <property type="component" value="Unassembled WGS sequence"/>
</dbReference>
<dbReference type="AlphaFoldDB" id="A0AAV5WZ14"/>
<feature type="non-terminal residue" evidence="1">
    <location>
        <position position="1"/>
    </location>
</feature>
<name>A0AAV5WZ14_9BILA</name>
<protein>
    <recommendedName>
        <fullName evidence="3">RING-type domain-containing protein</fullName>
    </recommendedName>
</protein>
<evidence type="ECO:0000313" key="1">
    <source>
        <dbReference type="EMBL" id="GMT37666.1"/>
    </source>
</evidence>
<keyword evidence="2" id="KW-1185">Reference proteome</keyword>
<gene>
    <name evidence="1" type="ORF">PFISCL1PPCAC_28963</name>
</gene>
<reference evidence="1" key="1">
    <citation type="submission" date="2023-10" db="EMBL/GenBank/DDBJ databases">
        <title>Genome assembly of Pristionchus species.</title>
        <authorList>
            <person name="Yoshida K."/>
            <person name="Sommer R.J."/>
        </authorList>
    </citation>
    <scope>NUCLEOTIDE SEQUENCE</scope>
    <source>
        <strain evidence="1">RS5133</strain>
    </source>
</reference>
<organism evidence="1 2">
    <name type="scientific">Pristionchus fissidentatus</name>
    <dbReference type="NCBI Taxonomy" id="1538716"/>
    <lineage>
        <taxon>Eukaryota</taxon>
        <taxon>Metazoa</taxon>
        <taxon>Ecdysozoa</taxon>
        <taxon>Nematoda</taxon>
        <taxon>Chromadorea</taxon>
        <taxon>Rhabditida</taxon>
        <taxon>Rhabditina</taxon>
        <taxon>Diplogasteromorpha</taxon>
        <taxon>Diplogasteroidea</taxon>
        <taxon>Neodiplogasteridae</taxon>
        <taxon>Pristionchus</taxon>
    </lineage>
</organism>
<accession>A0AAV5WZ14</accession>
<sequence length="132" mass="15253">ILFDSQVQCRYRYAENLWQLPCGNMIHESCINTNYNHFHTGIPCNFCRTDHKGVGKDDQPAKLYDAISHSMGNYFVCEARSKCDLHPIDNGIKRSDGKMVCVWCTLERRSINFADPTRTRKNHLVTSRRSPS</sequence>
<evidence type="ECO:0008006" key="3">
    <source>
        <dbReference type="Google" id="ProtNLM"/>
    </source>
</evidence>